<evidence type="ECO:0000313" key="1">
    <source>
        <dbReference type="EnsemblPlants" id="ONIVA08G06380.1"/>
    </source>
</evidence>
<dbReference type="HOGENOM" id="CLU_2780237_0_0_1"/>
<dbReference type="EnsemblPlants" id="ONIVA08G06380.1">
    <property type="protein sequence ID" value="ONIVA08G06380.1"/>
    <property type="gene ID" value="ONIVA08G06380"/>
</dbReference>
<keyword evidence="2" id="KW-1185">Reference proteome</keyword>
<reference evidence="1" key="1">
    <citation type="submission" date="2015-04" db="UniProtKB">
        <authorList>
            <consortium name="EnsemblPlants"/>
        </authorList>
    </citation>
    <scope>IDENTIFICATION</scope>
    <source>
        <strain evidence="1">SL10</strain>
    </source>
</reference>
<reference evidence="1" key="2">
    <citation type="submission" date="2018-04" db="EMBL/GenBank/DDBJ databases">
        <title>OnivRS2 (Oryza nivara Reference Sequence Version 2).</title>
        <authorList>
            <person name="Zhang J."/>
            <person name="Kudrna D."/>
            <person name="Lee S."/>
            <person name="Talag J."/>
            <person name="Rajasekar S."/>
            <person name="Welchert J."/>
            <person name="Hsing Y.-I."/>
            <person name="Wing R.A."/>
        </authorList>
    </citation>
    <scope>NUCLEOTIDE SEQUENCE [LARGE SCALE GENOMIC DNA]</scope>
    <source>
        <strain evidence="1">SL10</strain>
    </source>
</reference>
<dbReference type="Gramene" id="ONIVA08G06380.1">
    <property type="protein sequence ID" value="ONIVA08G06380.1"/>
    <property type="gene ID" value="ONIVA08G06380"/>
</dbReference>
<sequence length="69" mass="7608">MEMVWLYIPKKKQGQSKRAENRSVVVGGHTLHAPCLMSEVVAGGRVLRRPRPTSELVAGSLVLHCHAPH</sequence>
<dbReference type="Proteomes" id="UP000006591">
    <property type="component" value="Chromosome 8"/>
</dbReference>
<accession>A0A0E0I8G9</accession>
<evidence type="ECO:0000313" key="2">
    <source>
        <dbReference type="Proteomes" id="UP000006591"/>
    </source>
</evidence>
<organism evidence="1">
    <name type="scientific">Oryza nivara</name>
    <name type="common">Indian wild rice</name>
    <name type="synonym">Oryza sativa f. spontanea</name>
    <dbReference type="NCBI Taxonomy" id="4536"/>
    <lineage>
        <taxon>Eukaryota</taxon>
        <taxon>Viridiplantae</taxon>
        <taxon>Streptophyta</taxon>
        <taxon>Embryophyta</taxon>
        <taxon>Tracheophyta</taxon>
        <taxon>Spermatophyta</taxon>
        <taxon>Magnoliopsida</taxon>
        <taxon>Liliopsida</taxon>
        <taxon>Poales</taxon>
        <taxon>Poaceae</taxon>
        <taxon>BOP clade</taxon>
        <taxon>Oryzoideae</taxon>
        <taxon>Oryzeae</taxon>
        <taxon>Oryzinae</taxon>
        <taxon>Oryza</taxon>
    </lineage>
</organism>
<name>A0A0E0I8G9_ORYNI</name>
<protein>
    <submittedName>
        <fullName evidence="1">Uncharacterized protein</fullName>
    </submittedName>
</protein>
<dbReference type="AlphaFoldDB" id="A0A0E0I8G9"/>
<proteinExistence type="predicted"/>